<evidence type="ECO:0000313" key="2">
    <source>
        <dbReference type="Proteomes" id="UP000230709"/>
    </source>
</evidence>
<dbReference type="RefSeq" id="WP_024749565.1">
    <property type="nucleotide sequence ID" value="NZ_ADVE02000001.1"/>
</dbReference>
<dbReference type="Proteomes" id="UP000230709">
    <property type="component" value="Chromosome"/>
</dbReference>
<dbReference type="AlphaFoldDB" id="A0A2D2D2Y1"/>
<dbReference type="KEGG" id="mtw:CQW49_16830"/>
<proteinExistence type="predicted"/>
<protein>
    <submittedName>
        <fullName evidence="1">Uncharacterized protein</fullName>
    </submittedName>
</protein>
<sequence>MAAESLATSAGLDPALGTSAAKGLSRSVQQAMEKAAAAPAEISPPSGNVFTGAQYATAGVALRNRQYGSIQISGVVAPVKRAYLYWAYLFASTPPATQQARFCRQTNSTGTLACANRTGTLIGVGADTCWKSNGVAIYRADVSTVAKYNGVYQIVLPSAASATNSGADPWASFSLPAAEGAALVVVGTGARNVAIYDKALAGTTFAGSTSYTLKIPGGVKTKPVLWDNIGADGQTGLAGGRGFGVAKEKTYVNGVQIAGPGTDVAVNGVTGGDWDGGVGSPLPQLFDVTAHTLPTTAADVGTSGLAIDFVSVGQTYDCASPVASVIAY</sequence>
<reference evidence="2" key="1">
    <citation type="submission" date="2017-10" db="EMBL/GenBank/DDBJ databases">
        <title>Completed PacBio SMRT sequence of Methylosinus trichosporium OB3b reveals presence of a third large plasmid.</title>
        <authorList>
            <person name="Charles T.C."/>
            <person name="Lynch M.D.J."/>
            <person name="Heil J.R."/>
            <person name="Cheng J."/>
        </authorList>
    </citation>
    <scope>NUCLEOTIDE SEQUENCE [LARGE SCALE GENOMIC DNA]</scope>
    <source>
        <strain evidence="2">OB3b</strain>
    </source>
</reference>
<accession>A0A2D2D2Y1</accession>
<dbReference type="EMBL" id="CP023737">
    <property type="protein sequence ID" value="ATQ69362.1"/>
    <property type="molecule type" value="Genomic_DNA"/>
</dbReference>
<name>A0A2D2D2Y1_METT3</name>
<organism evidence="1 2">
    <name type="scientific">Methylosinus trichosporium (strain ATCC 35070 / NCIMB 11131 / UNIQEM 75 / OB3b)</name>
    <dbReference type="NCBI Taxonomy" id="595536"/>
    <lineage>
        <taxon>Bacteria</taxon>
        <taxon>Pseudomonadati</taxon>
        <taxon>Pseudomonadota</taxon>
        <taxon>Alphaproteobacteria</taxon>
        <taxon>Hyphomicrobiales</taxon>
        <taxon>Methylocystaceae</taxon>
        <taxon>Methylosinus</taxon>
    </lineage>
</organism>
<gene>
    <name evidence="1" type="ORF">CQW49_16830</name>
</gene>
<keyword evidence="2" id="KW-1185">Reference proteome</keyword>
<evidence type="ECO:0000313" key="1">
    <source>
        <dbReference type="EMBL" id="ATQ69362.1"/>
    </source>
</evidence>